<keyword evidence="5 7" id="KW-0472">Membrane</keyword>
<evidence type="ECO:0000256" key="5">
    <source>
        <dbReference type="ARBA" id="ARBA00023136"/>
    </source>
</evidence>
<dbReference type="CDD" id="cd16429">
    <property type="entry name" value="VirB10"/>
    <property type="match status" value="1"/>
</dbReference>
<evidence type="ECO:0000313" key="9">
    <source>
        <dbReference type="Proteomes" id="UP001363460"/>
    </source>
</evidence>
<evidence type="ECO:0000256" key="2">
    <source>
        <dbReference type="ARBA" id="ARBA00010265"/>
    </source>
</evidence>
<protein>
    <submittedName>
        <fullName evidence="8">TrbI/VirB10 family protein</fullName>
    </submittedName>
</protein>
<dbReference type="RefSeq" id="WP_338578695.1">
    <property type="nucleotide sequence ID" value="NZ_CP146370.1"/>
</dbReference>
<name>A0ABZ2IKF3_9CAUL</name>
<sequence length="447" mass="46858">MSDMETDPDLSPDKTPGILDGGAGDTTKTDNRKRPLLVIGVVGVAFFGLIAVTLASTGNREGKAGIFAKGSKQDAVAESNDGAAAVLKDAPLTGVVATTTGDPSDIVLVEAPIFDATGGQSGQPTYHPSGQAGGGESRYAQAWMQYDRDRATAIQTRMQRGMEAISGETSVQAGRRGAGGGTPSGAAADPYSEILKQLAADAPAAPPTGSASDRGGLGTAMMGDDDQNRQRDKEAFVRGSGGRSPYAEGRLQGQVSPFEVKAGTYIPLVFVGGVNSDLPGQVVAQVSRNIFDTATGRYLLIPQGTRVIGSYDSQVTYGQSRVLIAWNRMIYPDGSSIDIGSMSGTDRAGMAGARDQINRHHFQTYGNAVFLSIFSAGAQLSQPQSANGENITAGQTVAAEMGRQLGQLGMETARRGMNVQPTLQIRPGFQGSLLVQQDLILREWRRR</sequence>
<dbReference type="Proteomes" id="UP001363460">
    <property type="component" value="Plasmid unnamed"/>
</dbReference>
<keyword evidence="4 7" id="KW-1133">Transmembrane helix</keyword>
<evidence type="ECO:0000256" key="7">
    <source>
        <dbReference type="SAM" id="Phobius"/>
    </source>
</evidence>
<comment type="subcellular location">
    <subcellularLocation>
        <location evidence="1">Membrane</location>
        <topology evidence="1">Single-pass membrane protein</topology>
    </subcellularLocation>
</comment>
<dbReference type="Gene3D" id="2.40.128.260">
    <property type="entry name" value="Type IV secretion system, VirB10/TraB/TrbI"/>
    <property type="match status" value="1"/>
</dbReference>
<feature type="region of interest" description="Disordered" evidence="6">
    <location>
        <begin position="201"/>
        <end position="250"/>
    </location>
</feature>
<dbReference type="Pfam" id="PF03743">
    <property type="entry name" value="TrbI"/>
    <property type="match status" value="1"/>
</dbReference>
<evidence type="ECO:0000256" key="1">
    <source>
        <dbReference type="ARBA" id="ARBA00004167"/>
    </source>
</evidence>
<feature type="transmembrane region" description="Helical" evidence="7">
    <location>
        <begin position="36"/>
        <end position="55"/>
    </location>
</feature>
<reference evidence="8 9" key="1">
    <citation type="submission" date="2024-02" db="EMBL/GenBank/DDBJ databases">
        <title>Distribution and functional of Brevundimonas-related endobacteria within Verticillium dahliae.</title>
        <authorList>
            <person name="Zeng H."/>
        </authorList>
    </citation>
    <scope>NUCLEOTIDE SEQUENCE [LARGE SCALE GENOMIC DNA]</scope>
    <source>
        <strain evidence="8 9">TRM 44200</strain>
        <plasmid evidence="8 9">unnamed</plasmid>
    </source>
</reference>
<evidence type="ECO:0000256" key="6">
    <source>
        <dbReference type="SAM" id="MobiDB-lite"/>
    </source>
</evidence>
<dbReference type="InterPro" id="IPR042217">
    <property type="entry name" value="T4SS_VirB10/TrbI"/>
</dbReference>
<comment type="similarity">
    <text evidence="2">Belongs to the TrbI/VirB10 family.</text>
</comment>
<keyword evidence="8" id="KW-0614">Plasmid</keyword>
<accession>A0ABZ2IKF3</accession>
<keyword evidence="3 7" id="KW-0812">Transmembrane</keyword>
<dbReference type="InterPro" id="IPR005498">
    <property type="entry name" value="T4SS_VirB10/TraB/TrbI"/>
</dbReference>
<feature type="region of interest" description="Disordered" evidence="6">
    <location>
        <begin position="166"/>
        <end position="188"/>
    </location>
</feature>
<gene>
    <name evidence="8" type="ORF">V8J38_16680</name>
</gene>
<evidence type="ECO:0000256" key="3">
    <source>
        <dbReference type="ARBA" id="ARBA00022692"/>
    </source>
</evidence>
<geneLocation type="plasmid" evidence="8 9">
    <name>unnamed</name>
</geneLocation>
<keyword evidence="9" id="KW-1185">Reference proteome</keyword>
<feature type="compositionally biased region" description="Basic and acidic residues" evidence="6">
    <location>
        <begin position="226"/>
        <end position="236"/>
    </location>
</feature>
<organism evidence="8 9">
    <name type="scientific">Brevundimonas olei</name>
    <dbReference type="NCBI Taxonomy" id="657642"/>
    <lineage>
        <taxon>Bacteria</taxon>
        <taxon>Pseudomonadati</taxon>
        <taxon>Pseudomonadota</taxon>
        <taxon>Alphaproteobacteria</taxon>
        <taxon>Caulobacterales</taxon>
        <taxon>Caulobacteraceae</taxon>
        <taxon>Brevundimonas</taxon>
    </lineage>
</organism>
<feature type="region of interest" description="Disordered" evidence="6">
    <location>
        <begin position="1"/>
        <end position="30"/>
    </location>
</feature>
<evidence type="ECO:0000256" key="4">
    <source>
        <dbReference type="ARBA" id="ARBA00022989"/>
    </source>
</evidence>
<proteinExistence type="inferred from homology"/>
<evidence type="ECO:0000313" key="8">
    <source>
        <dbReference type="EMBL" id="WWT56542.1"/>
    </source>
</evidence>
<feature type="compositionally biased region" description="Acidic residues" evidence="6">
    <location>
        <begin position="1"/>
        <end position="10"/>
    </location>
</feature>
<dbReference type="EMBL" id="CP146370">
    <property type="protein sequence ID" value="WWT56542.1"/>
    <property type="molecule type" value="Genomic_DNA"/>
</dbReference>